<dbReference type="AlphaFoldDB" id="A0A7J4IV03"/>
<proteinExistence type="predicted"/>
<evidence type="ECO:0000313" key="2">
    <source>
        <dbReference type="EMBL" id="MBS3059095.1"/>
    </source>
</evidence>
<dbReference type="Proteomes" id="UP000683213">
    <property type="component" value="Unassembled WGS sequence"/>
</dbReference>
<dbReference type="Proteomes" id="UP000577419">
    <property type="component" value="Unassembled WGS sequence"/>
</dbReference>
<reference evidence="2" key="3">
    <citation type="submission" date="2021-05" db="EMBL/GenBank/DDBJ databases">
        <title>Protein family content uncovers lineage relationships and bacterial pathway maintenance mechanisms in DPANN archaea.</title>
        <authorList>
            <person name="Castelle C.J."/>
            <person name="Meheust R."/>
            <person name="Jaffe A.L."/>
            <person name="Seitz K."/>
            <person name="Gong X."/>
            <person name="Baker B.J."/>
            <person name="Banfield J.F."/>
        </authorList>
    </citation>
    <scope>NUCLEOTIDE SEQUENCE</scope>
    <source>
        <strain evidence="2">RIFCSPHIGHO2_01_FULL_GW2011_AR10_43_9</strain>
    </source>
</reference>
<dbReference type="EMBL" id="DUFG01000011">
    <property type="protein sequence ID" value="HIH08055.1"/>
    <property type="molecule type" value="Genomic_DNA"/>
</dbReference>
<comment type="caution">
    <text evidence="1">The sequence shown here is derived from an EMBL/GenBank/DDBJ whole genome shotgun (WGS) entry which is preliminary data.</text>
</comment>
<sequence length="272" mass="31689">MALFRRRERVSPLTGLRMHTRKIKHPGVQEYMRPRRMLPLFEHPDMVEVKRAGPFIFKKPKDEQAAKKLLLNPDTMIVGVDTRYVIDPRQLELVRKEFQRRLRITSPEELERLPNVKISPEELSMIEEMQADILKVRGYSGEIERMMQELVSGLYHSGQAPGFKWVRMGPVRERTVKVPVAGKIPGVNFFATKIANYLSRTPYLGSKHIMRPLTEAEKEKVGSRIQEVGAERGELIAKWERGGIGTDLIRRYREEEQRAMDTQIEKKFKLVK</sequence>
<reference evidence="2" key="2">
    <citation type="submission" date="2021-03" db="EMBL/GenBank/DDBJ databases">
        <authorList>
            <person name="Jaffe A."/>
        </authorList>
    </citation>
    <scope>NUCLEOTIDE SEQUENCE</scope>
    <source>
        <strain evidence="2">RIFCSPHIGHO2_01_FULL_GW2011_AR10_43_9</strain>
    </source>
</reference>
<evidence type="ECO:0000313" key="3">
    <source>
        <dbReference type="Proteomes" id="UP000577419"/>
    </source>
</evidence>
<protein>
    <submittedName>
        <fullName evidence="1">Uncharacterized protein</fullName>
    </submittedName>
</protein>
<organism evidence="1 3">
    <name type="scientific">Candidatus Iainarchaeum sp</name>
    <dbReference type="NCBI Taxonomy" id="3101447"/>
    <lineage>
        <taxon>Archaea</taxon>
        <taxon>Candidatus Iainarchaeota</taxon>
        <taxon>Candidatus Iainarchaeia</taxon>
        <taxon>Candidatus Iainarchaeales</taxon>
        <taxon>Candidatus Iainarchaeaceae</taxon>
        <taxon>Candidatus Iainarchaeum</taxon>
    </lineage>
</organism>
<gene>
    <name evidence="1" type="ORF">HA237_01655</name>
    <name evidence="2" type="ORF">J4224_01575</name>
</gene>
<name>A0A7J4IV03_9ARCH</name>
<dbReference type="EMBL" id="JAGVWF010000022">
    <property type="protein sequence ID" value="MBS3059095.1"/>
    <property type="molecule type" value="Genomic_DNA"/>
</dbReference>
<accession>A0A7J4IV03</accession>
<reference evidence="1" key="1">
    <citation type="journal article" date="2020" name="bioRxiv">
        <title>A rank-normalized archaeal taxonomy based on genome phylogeny resolves widespread incomplete and uneven classifications.</title>
        <authorList>
            <person name="Rinke C."/>
            <person name="Chuvochina M."/>
            <person name="Mussig A.J."/>
            <person name="Chaumeil P.-A."/>
            <person name="Waite D.W."/>
            <person name="Whitman W.B."/>
            <person name="Parks D.H."/>
            <person name="Hugenholtz P."/>
        </authorList>
    </citation>
    <scope>NUCLEOTIDE SEQUENCE</scope>
    <source>
        <strain evidence="1">UBA10011</strain>
    </source>
</reference>
<evidence type="ECO:0000313" key="1">
    <source>
        <dbReference type="EMBL" id="HIH08055.1"/>
    </source>
</evidence>